<dbReference type="STRING" id="45351.A7RKS1"/>
<keyword evidence="4 5" id="KW-0472">Membrane</keyword>
<evidence type="ECO:0000259" key="6">
    <source>
        <dbReference type="PROSITE" id="PS50262"/>
    </source>
</evidence>
<keyword evidence="3 5" id="KW-1133">Transmembrane helix</keyword>
<evidence type="ECO:0000313" key="8">
    <source>
        <dbReference type="Proteomes" id="UP000001593"/>
    </source>
</evidence>
<feature type="domain" description="G-protein coupled receptors family 1 profile" evidence="6">
    <location>
        <begin position="23"/>
        <end position="277"/>
    </location>
</feature>
<keyword evidence="2 5" id="KW-0812">Transmembrane</keyword>
<dbReference type="GO" id="GO:0004930">
    <property type="term" value="F:G protein-coupled receptor activity"/>
    <property type="evidence" value="ECO:0000318"/>
    <property type="project" value="GO_Central"/>
</dbReference>
<feature type="transmembrane region" description="Helical" evidence="5">
    <location>
        <begin position="12"/>
        <end position="32"/>
    </location>
</feature>
<dbReference type="FunFam" id="1.20.1070.10:FF:000368">
    <property type="entry name" value="Predicted protein"/>
    <property type="match status" value="1"/>
</dbReference>
<dbReference type="PANTHER" id="PTHR45698:SF1">
    <property type="entry name" value="TRACE AMINE-ASSOCIATED RECEPTOR 13C-LIKE"/>
    <property type="match status" value="1"/>
</dbReference>
<evidence type="ECO:0000256" key="4">
    <source>
        <dbReference type="ARBA" id="ARBA00023136"/>
    </source>
</evidence>
<dbReference type="Gene3D" id="1.20.1070.10">
    <property type="entry name" value="Rhodopsin 7-helix transmembrane proteins"/>
    <property type="match status" value="1"/>
</dbReference>
<dbReference type="PRINTS" id="PR00237">
    <property type="entry name" value="GPCRRHODOPSN"/>
</dbReference>
<name>A7RKS1_NEMVE</name>
<dbReference type="InParanoid" id="A7RKS1"/>
<dbReference type="GO" id="GO:0005886">
    <property type="term" value="C:plasma membrane"/>
    <property type="evidence" value="ECO:0000318"/>
    <property type="project" value="GO_Central"/>
</dbReference>
<keyword evidence="8" id="KW-1185">Reference proteome</keyword>
<dbReference type="SUPFAM" id="SSF81321">
    <property type="entry name" value="Family A G protein-coupled receptor-like"/>
    <property type="match status" value="1"/>
</dbReference>
<evidence type="ECO:0000313" key="7">
    <source>
        <dbReference type="EMBL" id="EDO48038.1"/>
    </source>
</evidence>
<dbReference type="FunCoup" id="A7RKS1">
    <property type="interactions" value="207"/>
</dbReference>
<dbReference type="PANTHER" id="PTHR45698">
    <property type="entry name" value="TRACE AMINE-ASSOCIATED RECEPTOR 19N-RELATED"/>
    <property type="match status" value="1"/>
</dbReference>
<dbReference type="Pfam" id="PF00001">
    <property type="entry name" value="7tm_1"/>
    <property type="match status" value="1"/>
</dbReference>
<dbReference type="EMBL" id="DS469516">
    <property type="protein sequence ID" value="EDO48038.1"/>
    <property type="molecule type" value="Genomic_DNA"/>
</dbReference>
<dbReference type="HOGENOM" id="CLU_009579_6_0_1"/>
<dbReference type="AlphaFoldDB" id="A7RKS1"/>
<dbReference type="OrthoDB" id="5965524at2759"/>
<reference evidence="7 8" key="1">
    <citation type="journal article" date="2007" name="Science">
        <title>Sea anemone genome reveals ancestral eumetazoan gene repertoire and genomic organization.</title>
        <authorList>
            <person name="Putnam N.H."/>
            <person name="Srivastava M."/>
            <person name="Hellsten U."/>
            <person name="Dirks B."/>
            <person name="Chapman J."/>
            <person name="Salamov A."/>
            <person name="Terry A."/>
            <person name="Shapiro H."/>
            <person name="Lindquist E."/>
            <person name="Kapitonov V.V."/>
            <person name="Jurka J."/>
            <person name="Genikhovich G."/>
            <person name="Grigoriev I.V."/>
            <person name="Lucas S.M."/>
            <person name="Steele R.E."/>
            <person name="Finnerty J.R."/>
            <person name="Technau U."/>
            <person name="Martindale M.Q."/>
            <person name="Rokhsar D.S."/>
        </authorList>
    </citation>
    <scope>NUCLEOTIDE SEQUENCE [LARGE SCALE GENOMIC DNA]</scope>
    <source>
        <strain evidence="8">CH2 X CH6</strain>
    </source>
</reference>
<dbReference type="OMA" id="MAWETEY"/>
<organism evidence="7 8">
    <name type="scientific">Nematostella vectensis</name>
    <name type="common">Starlet sea anemone</name>
    <dbReference type="NCBI Taxonomy" id="45351"/>
    <lineage>
        <taxon>Eukaryota</taxon>
        <taxon>Metazoa</taxon>
        <taxon>Cnidaria</taxon>
        <taxon>Anthozoa</taxon>
        <taxon>Hexacorallia</taxon>
        <taxon>Actiniaria</taxon>
        <taxon>Edwardsiidae</taxon>
        <taxon>Nematostella</taxon>
    </lineage>
</organism>
<comment type="subcellular location">
    <subcellularLocation>
        <location evidence="1">Membrane</location>
    </subcellularLocation>
</comment>
<dbReference type="KEGG" id="nve:5520175"/>
<feature type="transmembrane region" description="Helical" evidence="5">
    <location>
        <begin position="44"/>
        <end position="65"/>
    </location>
</feature>
<dbReference type="PhylomeDB" id="A7RKS1"/>
<evidence type="ECO:0000256" key="1">
    <source>
        <dbReference type="ARBA" id="ARBA00004370"/>
    </source>
</evidence>
<feature type="transmembrane region" description="Helical" evidence="5">
    <location>
        <begin position="224"/>
        <end position="245"/>
    </location>
</feature>
<feature type="transmembrane region" description="Helical" evidence="5">
    <location>
        <begin position="168"/>
        <end position="191"/>
    </location>
</feature>
<dbReference type="Proteomes" id="UP000001593">
    <property type="component" value="Unassembled WGS sequence"/>
</dbReference>
<protein>
    <recommendedName>
        <fullName evidence="6">G-protein coupled receptors family 1 profile domain-containing protein</fullName>
    </recommendedName>
</protein>
<evidence type="ECO:0000256" key="2">
    <source>
        <dbReference type="ARBA" id="ARBA00022692"/>
    </source>
</evidence>
<proteinExistence type="predicted"/>
<dbReference type="PROSITE" id="PS50262">
    <property type="entry name" value="G_PROTEIN_RECEP_F1_2"/>
    <property type="match status" value="1"/>
</dbReference>
<accession>A7RKS1</accession>
<feature type="transmembrane region" description="Helical" evidence="5">
    <location>
        <begin position="127"/>
        <end position="148"/>
    </location>
</feature>
<dbReference type="InterPro" id="IPR017452">
    <property type="entry name" value="GPCR_Rhodpsn_7TM"/>
</dbReference>
<evidence type="ECO:0000256" key="5">
    <source>
        <dbReference type="SAM" id="Phobius"/>
    </source>
</evidence>
<sequence>MLSPGQIVLKVAFSVVILFGTLGNLLVCLVVMLNKSTRTSMNYLLVNLAISDMILLVFFSPSFVFRDAFTHPSGEAGDLLCVFITGETFAWVAGYASAAFLIAIAIERYYATTRPHSYGSSLIKRRLKVVVVGCWVWALVWNCSGFKTKFYNEKFDSCDMAWETEYSFRIYAAMSFFAVGIFPSLTMILLYSKVVYSIWFDQNVTQIVRNAERHRKQRKRATKLALSVSALYAVCWLPELTIFVLSAFAPEMVAGNIAYPASVAMVSLNSAANPLIYGLSSNRIGREMARLICFWKRSVGDKGASTEHELDRTGVNKRGGRNKVSTVDENIDL</sequence>
<dbReference type="eggNOG" id="KOG3656">
    <property type="taxonomic scope" value="Eukaryota"/>
</dbReference>
<feature type="transmembrane region" description="Helical" evidence="5">
    <location>
        <begin position="257"/>
        <end position="280"/>
    </location>
</feature>
<gene>
    <name evidence="7" type="ORF">NEMVEDRAFT_v1g198548</name>
</gene>
<feature type="transmembrane region" description="Helical" evidence="5">
    <location>
        <begin position="88"/>
        <end position="106"/>
    </location>
</feature>
<dbReference type="GO" id="GO:0007186">
    <property type="term" value="P:G protein-coupled receptor signaling pathway"/>
    <property type="evidence" value="ECO:0000318"/>
    <property type="project" value="GO_Central"/>
</dbReference>
<dbReference type="GO" id="GO:0032870">
    <property type="term" value="P:cellular response to hormone stimulus"/>
    <property type="evidence" value="ECO:0000318"/>
    <property type="project" value="GO_Central"/>
</dbReference>
<evidence type="ECO:0000256" key="3">
    <source>
        <dbReference type="ARBA" id="ARBA00022989"/>
    </source>
</evidence>
<dbReference type="InterPro" id="IPR000276">
    <property type="entry name" value="GPCR_Rhodpsn"/>
</dbReference>
<dbReference type="CDD" id="cd00637">
    <property type="entry name" value="7tm_classA_rhodopsin-like"/>
    <property type="match status" value="1"/>
</dbReference>